<name>A0A7G9RWV1_9FIRM</name>
<evidence type="ECO:0000313" key="5">
    <source>
        <dbReference type="Proteomes" id="UP000515928"/>
    </source>
</evidence>
<dbReference type="Pfam" id="PF13280">
    <property type="entry name" value="WYL"/>
    <property type="match status" value="1"/>
</dbReference>
<feature type="domain" description="WYL" evidence="2">
    <location>
        <begin position="137"/>
        <end position="201"/>
    </location>
</feature>
<protein>
    <submittedName>
        <fullName evidence="4">Transcriptional regulator</fullName>
    </submittedName>
</protein>
<keyword evidence="5" id="KW-1185">Reference proteome</keyword>
<dbReference type="Proteomes" id="UP000515928">
    <property type="component" value="Chromosome"/>
</dbReference>
<dbReference type="KEGG" id="eio:H9L01_06785"/>
<evidence type="ECO:0000259" key="2">
    <source>
        <dbReference type="Pfam" id="PF13280"/>
    </source>
</evidence>
<dbReference type="EMBL" id="CP060715">
    <property type="protein sequence ID" value="QNN60076.1"/>
    <property type="molecule type" value="Genomic_DNA"/>
</dbReference>
<dbReference type="AlphaFoldDB" id="A0A7G9RWV1"/>
<dbReference type="InterPro" id="IPR036388">
    <property type="entry name" value="WH-like_DNA-bd_sf"/>
</dbReference>
<dbReference type="InterPro" id="IPR057727">
    <property type="entry name" value="WCX_dom"/>
</dbReference>
<dbReference type="Pfam" id="PF25583">
    <property type="entry name" value="WCX"/>
    <property type="match status" value="1"/>
</dbReference>
<evidence type="ECO:0000259" key="3">
    <source>
        <dbReference type="Pfam" id="PF25583"/>
    </source>
</evidence>
<proteinExistence type="predicted"/>
<organism evidence="4 5">
    <name type="scientific">Erysipelothrix inopinata</name>
    <dbReference type="NCBI Taxonomy" id="225084"/>
    <lineage>
        <taxon>Bacteria</taxon>
        <taxon>Bacillati</taxon>
        <taxon>Bacillota</taxon>
        <taxon>Erysipelotrichia</taxon>
        <taxon>Erysipelotrichales</taxon>
        <taxon>Erysipelotrichaceae</taxon>
        <taxon>Erysipelothrix</taxon>
    </lineage>
</organism>
<dbReference type="PANTHER" id="PTHR34580:SF1">
    <property type="entry name" value="PROTEIN PAFC"/>
    <property type="match status" value="1"/>
</dbReference>
<dbReference type="InterPro" id="IPR013196">
    <property type="entry name" value="HTH_11"/>
</dbReference>
<dbReference type="InterPro" id="IPR036390">
    <property type="entry name" value="WH_DNA-bd_sf"/>
</dbReference>
<dbReference type="Pfam" id="PF08279">
    <property type="entry name" value="HTH_11"/>
    <property type="match status" value="1"/>
</dbReference>
<dbReference type="InterPro" id="IPR026881">
    <property type="entry name" value="WYL_dom"/>
</dbReference>
<feature type="domain" description="WCX" evidence="3">
    <location>
        <begin position="243"/>
        <end position="302"/>
    </location>
</feature>
<dbReference type="SUPFAM" id="SSF46785">
    <property type="entry name" value="Winged helix' DNA-binding domain"/>
    <property type="match status" value="1"/>
</dbReference>
<reference evidence="4 5" key="1">
    <citation type="submission" date="2020-08" db="EMBL/GenBank/DDBJ databases">
        <title>Genome sequence of Erysipelothrix inopinata DSM 15511T.</title>
        <authorList>
            <person name="Hyun D.-W."/>
            <person name="Bae J.-W."/>
        </authorList>
    </citation>
    <scope>NUCLEOTIDE SEQUENCE [LARGE SCALE GENOMIC DNA]</scope>
    <source>
        <strain evidence="4 5">DSM 15511</strain>
    </source>
</reference>
<sequence length="308" mass="36432">MSRLTNALQMLDILSARSVVSLDELADTLEISTRAVQRLKDDLESVGYHIDTKMGPNGGYTLKYQTQIHPIEFNIEERKILKQALALVMHQNSTQSRDFVRAVSKLSRQLDYPELSMVESFQSVRLNIDPEKYQNFITTLTQAIESCHRVTLEYNKNHRETKTYRFEPYELVLVNKLWYVFGYDEKGRYLSLKINKINDVTILESTFLKDENTSSRQVLSDYGYKIQPVMTELLITDQDYLSEYIWGKNQTITWLDDHRFKLEVEFPNEMSVKNFVMRSARHITIIEPVWLKDWLYQEAQEIIERYKQ</sequence>
<evidence type="ECO:0000259" key="1">
    <source>
        <dbReference type="Pfam" id="PF08279"/>
    </source>
</evidence>
<dbReference type="RefSeq" id="WP_187533209.1">
    <property type="nucleotide sequence ID" value="NZ_CBCSHU010000029.1"/>
</dbReference>
<accession>A0A7G9RWV1</accession>
<dbReference type="PROSITE" id="PS52050">
    <property type="entry name" value="WYL"/>
    <property type="match status" value="1"/>
</dbReference>
<dbReference type="InterPro" id="IPR051534">
    <property type="entry name" value="CBASS_pafABC_assoc_protein"/>
</dbReference>
<gene>
    <name evidence="4" type="ORF">H9L01_06785</name>
</gene>
<evidence type="ECO:0000313" key="4">
    <source>
        <dbReference type="EMBL" id="QNN60076.1"/>
    </source>
</evidence>
<dbReference type="PANTHER" id="PTHR34580">
    <property type="match status" value="1"/>
</dbReference>
<dbReference type="Gene3D" id="1.10.10.10">
    <property type="entry name" value="Winged helix-like DNA-binding domain superfamily/Winged helix DNA-binding domain"/>
    <property type="match status" value="1"/>
</dbReference>
<feature type="domain" description="Helix-turn-helix type 11" evidence="1">
    <location>
        <begin position="8"/>
        <end position="60"/>
    </location>
</feature>